<protein>
    <submittedName>
        <fullName evidence="3">Uncharacterized protein</fullName>
    </submittedName>
</protein>
<dbReference type="Proteomes" id="UP000028059">
    <property type="component" value="Unassembled WGS sequence"/>
</dbReference>
<accession>A0A081RLX3</accession>
<gene>
    <name evidence="3" type="ORF">AAA799N04_01362</name>
</gene>
<evidence type="ECO:0000256" key="2">
    <source>
        <dbReference type="SAM" id="Phobius"/>
    </source>
</evidence>
<reference evidence="3 4" key="1">
    <citation type="submission" date="2014-06" db="EMBL/GenBank/DDBJ databases">
        <authorList>
            <person name="Ngugi D.K."/>
            <person name="Blom J."/>
            <person name="Alam I."/>
            <person name="Rashid M."/>
            <person name="Ba Alawi W."/>
            <person name="Zhang G."/>
            <person name="Hikmawan T."/>
            <person name="Guan Y."/>
            <person name="Antunes A."/>
            <person name="Siam R."/>
            <person name="ElDorry H."/>
            <person name="Bajic V."/>
            <person name="Stingl U."/>
        </authorList>
    </citation>
    <scope>NUCLEOTIDE SEQUENCE [LARGE SCALE GENOMIC DNA]</scope>
    <source>
        <strain evidence="3">SCGC AAA799-N04</strain>
    </source>
</reference>
<keyword evidence="2" id="KW-0812">Transmembrane</keyword>
<organism evidence="3 4">
    <name type="scientific">Marine Group I thaumarchaeote SCGC AAA799-N04</name>
    <dbReference type="NCBI Taxonomy" id="1502293"/>
    <lineage>
        <taxon>Archaea</taxon>
        <taxon>Nitrososphaerota</taxon>
        <taxon>Marine Group I</taxon>
    </lineage>
</organism>
<feature type="region of interest" description="Disordered" evidence="1">
    <location>
        <begin position="74"/>
        <end position="100"/>
    </location>
</feature>
<comment type="caution">
    <text evidence="3">The sequence shown here is derived from an EMBL/GenBank/DDBJ whole genome shotgun (WGS) entry which is preliminary data.</text>
</comment>
<feature type="transmembrane region" description="Helical" evidence="2">
    <location>
        <begin position="106"/>
        <end position="128"/>
    </location>
</feature>
<evidence type="ECO:0000313" key="3">
    <source>
        <dbReference type="EMBL" id="KEQ56196.1"/>
    </source>
</evidence>
<proteinExistence type="predicted"/>
<evidence type="ECO:0000313" key="4">
    <source>
        <dbReference type="Proteomes" id="UP000028059"/>
    </source>
</evidence>
<keyword evidence="2" id="KW-1133">Transmembrane helix</keyword>
<dbReference type="AlphaFoldDB" id="A0A081RLX3"/>
<feature type="compositionally biased region" description="Polar residues" evidence="1">
    <location>
        <begin position="75"/>
        <end position="90"/>
    </location>
</feature>
<name>A0A081RLX3_9ARCH</name>
<dbReference type="PATRIC" id="fig|1502293.3.peg.1262"/>
<keyword evidence="4" id="KW-1185">Reference proteome</keyword>
<evidence type="ECO:0000256" key="1">
    <source>
        <dbReference type="SAM" id="MobiDB-lite"/>
    </source>
</evidence>
<dbReference type="EMBL" id="JOKN01000028">
    <property type="protein sequence ID" value="KEQ56196.1"/>
    <property type="molecule type" value="Genomic_DNA"/>
</dbReference>
<keyword evidence="2" id="KW-0472">Membrane</keyword>
<sequence length="235" mass="25348">MNDLLDDVKALLEKDFGDDRILKQIRRACENNEVISNFERNYVRKLAEKHLGRKPDTPAPVEKPVVPDVVLPETESAQNTPYAQKTQTIKTEPPRVSSASSKNSKLMIGIGGVALVVIIAIAASFSGITNVTPDVVKNPTDTVTESLVIQTDFTSYNNKDIISINGVSDTGGSVNLSIENQKGELVWAEQLSLKSDGRYSTLAIAGGPGWESSGTYTIKVDNGAETKSSTFSFTA</sequence>